<name>A0AC60PM16_IXOPE</name>
<proteinExistence type="predicted"/>
<accession>A0AC60PM16</accession>
<comment type="caution">
    <text evidence="1">The sequence shown here is derived from an EMBL/GenBank/DDBJ whole genome shotgun (WGS) entry which is preliminary data.</text>
</comment>
<evidence type="ECO:0000313" key="1">
    <source>
        <dbReference type="EMBL" id="KAG0421994.1"/>
    </source>
</evidence>
<keyword evidence="2" id="KW-1185">Reference proteome</keyword>
<protein>
    <submittedName>
        <fullName evidence="1">Uncharacterized protein</fullName>
    </submittedName>
</protein>
<sequence length="284" mass="31172">TNATTTRSSTPARSPAHLGRPTCGERPTDALCVSTAGKQTTPTTNAHTDDSGCGGSTRTTHAPVTVNALGRSTSTCDDLSPPSLRPAKSPGRRRHDVQLRRCTDPDVKACHPSLLAGETRRGNPSMDDIIAALLALTFVLCTPHESSAEIPGAIDLNHCEYAPTRNPCVLVPQDRVNDEFYVNVAHLALAELTRTRQCDIFDAFHSMTRAAKIERGFAYKVEFLTAPSNCTKTNTRRYDRQRCIPVSRMIIGHCFAYFRPWSPNAWGVFAPVVMEDCSRRSQYP</sequence>
<feature type="non-terminal residue" evidence="1">
    <location>
        <position position="1"/>
    </location>
</feature>
<organism evidence="1 2">
    <name type="scientific">Ixodes persulcatus</name>
    <name type="common">Taiga tick</name>
    <dbReference type="NCBI Taxonomy" id="34615"/>
    <lineage>
        <taxon>Eukaryota</taxon>
        <taxon>Metazoa</taxon>
        <taxon>Ecdysozoa</taxon>
        <taxon>Arthropoda</taxon>
        <taxon>Chelicerata</taxon>
        <taxon>Arachnida</taxon>
        <taxon>Acari</taxon>
        <taxon>Parasitiformes</taxon>
        <taxon>Ixodida</taxon>
        <taxon>Ixodoidea</taxon>
        <taxon>Ixodidae</taxon>
        <taxon>Ixodinae</taxon>
        <taxon>Ixodes</taxon>
    </lineage>
</organism>
<dbReference type="Proteomes" id="UP000805193">
    <property type="component" value="Unassembled WGS sequence"/>
</dbReference>
<gene>
    <name evidence="1" type="ORF">HPB47_002137</name>
</gene>
<reference evidence="1 2" key="1">
    <citation type="journal article" date="2020" name="Cell">
        <title>Large-Scale Comparative Analyses of Tick Genomes Elucidate Their Genetic Diversity and Vector Capacities.</title>
        <authorList>
            <consortium name="Tick Genome and Microbiome Consortium (TIGMIC)"/>
            <person name="Jia N."/>
            <person name="Wang J."/>
            <person name="Shi W."/>
            <person name="Du L."/>
            <person name="Sun Y."/>
            <person name="Zhan W."/>
            <person name="Jiang J.F."/>
            <person name="Wang Q."/>
            <person name="Zhang B."/>
            <person name="Ji P."/>
            <person name="Bell-Sakyi L."/>
            <person name="Cui X.M."/>
            <person name="Yuan T.T."/>
            <person name="Jiang B.G."/>
            <person name="Yang W.F."/>
            <person name="Lam T.T."/>
            <person name="Chang Q.C."/>
            <person name="Ding S.J."/>
            <person name="Wang X.J."/>
            <person name="Zhu J.G."/>
            <person name="Ruan X.D."/>
            <person name="Zhao L."/>
            <person name="Wei J.T."/>
            <person name="Ye R.Z."/>
            <person name="Que T.C."/>
            <person name="Du C.H."/>
            <person name="Zhou Y.H."/>
            <person name="Cheng J.X."/>
            <person name="Dai P.F."/>
            <person name="Guo W.B."/>
            <person name="Han X.H."/>
            <person name="Huang E.J."/>
            <person name="Li L.F."/>
            <person name="Wei W."/>
            <person name="Gao Y.C."/>
            <person name="Liu J.Z."/>
            <person name="Shao H.Z."/>
            <person name="Wang X."/>
            <person name="Wang C.C."/>
            <person name="Yang T.C."/>
            <person name="Huo Q.B."/>
            <person name="Li W."/>
            <person name="Chen H.Y."/>
            <person name="Chen S.E."/>
            <person name="Zhou L.G."/>
            <person name="Ni X.B."/>
            <person name="Tian J.H."/>
            <person name="Sheng Y."/>
            <person name="Liu T."/>
            <person name="Pan Y.S."/>
            <person name="Xia L.Y."/>
            <person name="Li J."/>
            <person name="Zhao F."/>
            <person name="Cao W.C."/>
        </authorList>
    </citation>
    <scope>NUCLEOTIDE SEQUENCE [LARGE SCALE GENOMIC DNA]</scope>
    <source>
        <strain evidence="1">Iper-2018</strain>
    </source>
</reference>
<evidence type="ECO:0000313" key="2">
    <source>
        <dbReference type="Proteomes" id="UP000805193"/>
    </source>
</evidence>
<feature type="non-terminal residue" evidence="1">
    <location>
        <position position="284"/>
    </location>
</feature>
<dbReference type="EMBL" id="JABSTQ010010286">
    <property type="protein sequence ID" value="KAG0421994.1"/>
    <property type="molecule type" value="Genomic_DNA"/>
</dbReference>